<dbReference type="PROSITE" id="PS00109">
    <property type="entry name" value="PROTEIN_KINASE_TYR"/>
    <property type="match status" value="2"/>
</dbReference>
<dbReference type="Pfam" id="PF00069">
    <property type="entry name" value="Pkinase"/>
    <property type="match status" value="2"/>
</dbReference>
<dbReference type="PANTHER" id="PTHR43289">
    <property type="entry name" value="MITOGEN-ACTIVATED PROTEIN KINASE KINASE KINASE 20-RELATED"/>
    <property type="match status" value="1"/>
</dbReference>
<sequence length="589" mass="64189">MDALRYAHARKLIHRDVSPENVFLTATGKVILLDFGSARSQMPGLRHTRQGKPGFEPNEVILRLEQGPYTDVYGLAATLYAVCTGADPPQVGDDGVTRDPLQPPRQLAADIPAAAEEALIRALAVRGAERYQSIAEMQRDLLQSDHRTTPVGADAASICPRCLDYGLTDGYPCACCGLENGETEHGADALAPGTLLRARYCIGLMLGHPGGFGTTYRARDLKSGKKVAIKEYMPWKLAGRSSRSDDVLLPDSEKMAYFMQGLLRFRQEAEILRKLDHPAIVRATDYFETNRTAYLVMPYIEGTTLAEYVSRKGGRIGFRLAMNILTPVMDALRYAHERKLIHRDVSPENVFLTATGKVILLDFGSARSQVPGLRHTRQGKPGFEPNEVILRLEQGPYTDVYGLAATLYAVCTGADPPQVGDDGVTRDPLQPPRQLAADIPAAAEEALIRALAVRGAERYQSIAEMQRDLGRSEAGRRFDRPAPGAVQPPGSPSERAETGVQIGEGFGEEFPVLRERVSPAPRKVGPARLFGEAFSSFWEDRGPTPDPWSNHAARSPLNGVQGTGFGASLAIVSGILVILALIICWTYFG</sequence>
<name>A0A935PVT0_9PROT</name>
<feature type="domain" description="Protein kinase" evidence="7">
    <location>
        <begin position="201"/>
        <end position="470"/>
    </location>
</feature>
<accession>A0A935PVT0</accession>
<keyword evidence="6" id="KW-1133">Transmembrane helix</keyword>
<feature type="domain" description="Protein kinase" evidence="7">
    <location>
        <begin position="1"/>
        <end position="142"/>
    </location>
</feature>
<dbReference type="GO" id="GO:0004674">
    <property type="term" value="F:protein serine/threonine kinase activity"/>
    <property type="evidence" value="ECO:0007669"/>
    <property type="project" value="TreeGrafter"/>
</dbReference>
<dbReference type="AlphaFoldDB" id="A0A935PVT0"/>
<evidence type="ECO:0000259" key="7">
    <source>
        <dbReference type="PROSITE" id="PS50011"/>
    </source>
</evidence>
<dbReference type="InterPro" id="IPR008266">
    <property type="entry name" value="Tyr_kinase_AS"/>
</dbReference>
<gene>
    <name evidence="8" type="ORF">IPJ27_05485</name>
</gene>
<keyword evidence="2" id="KW-0547">Nucleotide-binding</keyword>
<dbReference type="Proteomes" id="UP000697998">
    <property type="component" value="Unassembled WGS sequence"/>
</dbReference>
<feature type="region of interest" description="Disordered" evidence="5">
    <location>
        <begin position="467"/>
        <end position="497"/>
    </location>
</feature>
<dbReference type="EMBL" id="JADJMH010000002">
    <property type="protein sequence ID" value="MBK7674249.1"/>
    <property type="molecule type" value="Genomic_DNA"/>
</dbReference>
<keyword evidence="1" id="KW-0808">Transferase</keyword>
<evidence type="ECO:0000256" key="3">
    <source>
        <dbReference type="ARBA" id="ARBA00022777"/>
    </source>
</evidence>
<proteinExistence type="predicted"/>
<dbReference type="Gene3D" id="1.10.510.10">
    <property type="entry name" value="Transferase(Phosphotransferase) domain 1"/>
    <property type="match status" value="2"/>
</dbReference>
<dbReference type="Gene3D" id="3.30.200.20">
    <property type="entry name" value="Phosphorylase Kinase, domain 1"/>
    <property type="match status" value="1"/>
</dbReference>
<keyword evidence="3 8" id="KW-0418">Kinase</keyword>
<keyword evidence="6" id="KW-0472">Membrane</keyword>
<feature type="compositionally biased region" description="Basic and acidic residues" evidence="5">
    <location>
        <begin position="467"/>
        <end position="480"/>
    </location>
</feature>
<evidence type="ECO:0000313" key="8">
    <source>
        <dbReference type="EMBL" id="MBK7674249.1"/>
    </source>
</evidence>
<evidence type="ECO:0000256" key="6">
    <source>
        <dbReference type="SAM" id="Phobius"/>
    </source>
</evidence>
<dbReference type="SUPFAM" id="SSF56112">
    <property type="entry name" value="Protein kinase-like (PK-like)"/>
    <property type="match status" value="2"/>
</dbReference>
<evidence type="ECO:0000256" key="2">
    <source>
        <dbReference type="ARBA" id="ARBA00022741"/>
    </source>
</evidence>
<keyword evidence="6" id="KW-0812">Transmembrane</keyword>
<evidence type="ECO:0000313" key="9">
    <source>
        <dbReference type="Proteomes" id="UP000697998"/>
    </source>
</evidence>
<evidence type="ECO:0000256" key="4">
    <source>
        <dbReference type="ARBA" id="ARBA00022840"/>
    </source>
</evidence>
<dbReference type="InterPro" id="IPR000719">
    <property type="entry name" value="Prot_kinase_dom"/>
</dbReference>
<evidence type="ECO:0000256" key="5">
    <source>
        <dbReference type="SAM" id="MobiDB-lite"/>
    </source>
</evidence>
<feature type="transmembrane region" description="Helical" evidence="6">
    <location>
        <begin position="565"/>
        <end position="588"/>
    </location>
</feature>
<keyword evidence="4" id="KW-0067">ATP-binding</keyword>
<dbReference type="PROSITE" id="PS50011">
    <property type="entry name" value="PROTEIN_KINASE_DOM"/>
    <property type="match status" value="2"/>
</dbReference>
<reference evidence="8 9" key="1">
    <citation type="submission" date="2020-10" db="EMBL/GenBank/DDBJ databases">
        <title>Connecting structure to function with the recovery of over 1000 high-quality activated sludge metagenome-assembled genomes encoding full-length rRNA genes using long-read sequencing.</title>
        <authorList>
            <person name="Singleton C.M."/>
            <person name="Petriglieri F."/>
            <person name="Kristensen J.M."/>
            <person name="Kirkegaard R.H."/>
            <person name="Michaelsen T.Y."/>
            <person name="Andersen M.H."/>
            <person name="Karst S.M."/>
            <person name="Dueholm M.S."/>
            <person name="Nielsen P.H."/>
            <person name="Albertsen M."/>
        </authorList>
    </citation>
    <scope>NUCLEOTIDE SEQUENCE [LARGE SCALE GENOMIC DNA]</scope>
    <source>
        <strain evidence="8">EsbW_18-Q3-R4-48_BATAC.285</strain>
    </source>
</reference>
<comment type="caution">
    <text evidence="8">The sequence shown here is derived from an EMBL/GenBank/DDBJ whole genome shotgun (WGS) entry which is preliminary data.</text>
</comment>
<dbReference type="GO" id="GO:0005524">
    <property type="term" value="F:ATP binding"/>
    <property type="evidence" value="ECO:0007669"/>
    <property type="project" value="UniProtKB-KW"/>
</dbReference>
<dbReference type="InterPro" id="IPR011009">
    <property type="entry name" value="Kinase-like_dom_sf"/>
</dbReference>
<protein>
    <submittedName>
        <fullName evidence="8">Protein kinase</fullName>
    </submittedName>
</protein>
<dbReference type="PANTHER" id="PTHR43289:SF34">
    <property type="entry name" value="SERINE_THREONINE-PROTEIN KINASE YBDM-RELATED"/>
    <property type="match status" value="1"/>
</dbReference>
<organism evidence="8 9">
    <name type="scientific">Candidatus Accumulibacter proximus</name>
    <dbReference type="NCBI Taxonomy" id="2954385"/>
    <lineage>
        <taxon>Bacteria</taxon>
        <taxon>Pseudomonadati</taxon>
        <taxon>Pseudomonadota</taxon>
        <taxon>Betaproteobacteria</taxon>
        <taxon>Candidatus Accumulibacter</taxon>
    </lineage>
</organism>
<dbReference type="CDD" id="cd14014">
    <property type="entry name" value="STKc_PknB_like"/>
    <property type="match status" value="1"/>
</dbReference>
<evidence type="ECO:0000256" key="1">
    <source>
        <dbReference type="ARBA" id="ARBA00022679"/>
    </source>
</evidence>